<sequence>MNNSNYAILFLGLFFTINFAACGQPPKNAANNRYLSRGEIESDFAQLTKIIETNVPVPFYNCSRAVYDSVKKGIASAIPGSAGVQDVYRIFYPLIQILNDAHFSIHLPNDFFSDTMRYFPFKVIIQGNKLFVKENLSTNSIRKRDEIIAINSIPVKEIIAKMRSCNFKSPGEELFFEKWNEGVFYKRLAALFNLNSWFDIELANGGHFKVQGVREALLKELLENNELSFKILEDTIGYLKIPSLAWNKQDDRKNFDNRIDSAFTFFQSKGVGNLIIDIRGNMGGSTILARDVLDYIYFKPYTLGQGEVYIENGVSKENNHASLHTPTAHSNCFKGKTILLNDVLTYSSAHMMQVGFQYYNMGHTIGEISSEPLFITGEVNTVFLKNSSLQFYYGTSNFILPGFKKDKKTFYTPNLTYTPTLTERLNGMDVILEKAKSSIAQGK</sequence>
<dbReference type="KEGG" id="nso:NIASO_04685"/>
<evidence type="ECO:0000256" key="1">
    <source>
        <dbReference type="SAM" id="SignalP"/>
    </source>
</evidence>
<dbReference type="SUPFAM" id="SSF52096">
    <property type="entry name" value="ClpP/crotonase"/>
    <property type="match status" value="1"/>
</dbReference>
<feature type="signal peptide" evidence="1">
    <location>
        <begin position="1"/>
        <end position="20"/>
    </location>
</feature>
<dbReference type="InterPro" id="IPR029045">
    <property type="entry name" value="ClpP/crotonase-like_dom_sf"/>
</dbReference>
<name>W0F7D1_9BACT</name>
<proteinExistence type="predicted"/>
<feature type="chain" id="PRO_5004788403" description="Tail specific protease domain-containing protein" evidence="1">
    <location>
        <begin position="21"/>
        <end position="443"/>
    </location>
</feature>
<feature type="domain" description="Tail specific protease" evidence="2">
    <location>
        <begin position="236"/>
        <end position="370"/>
    </location>
</feature>
<dbReference type="GO" id="GO:0006508">
    <property type="term" value="P:proteolysis"/>
    <property type="evidence" value="ECO:0007669"/>
    <property type="project" value="InterPro"/>
</dbReference>
<dbReference type="AlphaFoldDB" id="W0F7D1"/>
<dbReference type="Pfam" id="PF03572">
    <property type="entry name" value="Peptidase_S41"/>
    <property type="match status" value="1"/>
</dbReference>
<reference evidence="3 4" key="1">
    <citation type="submission" date="2013-12" db="EMBL/GenBank/DDBJ databases">
        <authorList>
            <consortium name="DOE Joint Genome Institute"/>
            <person name="Eisen J."/>
            <person name="Huntemann M."/>
            <person name="Han J."/>
            <person name="Chen A."/>
            <person name="Kyrpides N."/>
            <person name="Mavromatis K."/>
            <person name="Markowitz V."/>
            <person name="Palaniappan K."/>
            <person name="Ivanova N."/>
            <person name="Schaumberg A."/>
            <person name="Pati A."/>
            <person name="Liolios K."/>
            <person name="Nordberg H.P."/>
            <person name="Cantor M.N."/>
            <person name="Hua S.X."/>
            <person name="Woyke T."/>
        </authorList>
    </citation>
    <scope>NUCLEOTIDE SEQUENCE [LARGE SCALE GENOMIC DNA]</scope>
    <source>
        <strain evidence="4">DSM 19437</strain>
    </source>
</reference>
<evidence type="ECO:0000313" key="3">
    <source>
        <dbReference type="EMBL" id="AHF17256.1"/>
    </source>
</evidence>
<accession>W0F7D1</accession>
<dbReference type="InterPro" id="IPR005151">
    <property type="entry name" value="Tail-specific_protease"/>
</dbReference>
<evidence type="ECO:0000313" key="4">
    <source>
        <dbReference type="Proteomes" id="UP000003586"/>
    </source>
</evidence>
<gene>
    <name evidence="3" type="ORF">NIASO_04685</name>
</gene>
<dbReference type="Proteomes" id="UP000003586">
    <property type="component" value="Chromosome"/>
</dbReference>
<organism evidence="3 4">
    <name type="scientific">Niabella soli DSM 19437</name>
    <dbReference type="NCBI Taxonomy" id="929713"/>
    <lineage>
        <taxon>Bacteria</taxon>
        <taxon>Pseudomonadati</taxon>
        <taxon>Bacteroidota</taxon>
        <taxon>Chitinophagia</taxon>
        <taxon>Chitinophagales</taxon>
        <taxon>Chitinophagaceae</taxon>
        <taxon>Niabella</taxon>
    </lineage>
</organism>
<dbReference type="Gene3D" id="3.90.226.10">
    <property type="entry name" value="2-enoyl-CoA Hydratase, Chain A, domain 1"/>
    <property type="match status" value="1"/>
</dbReference>
<evidence type="ECO:0000259" key="2">
    <source>
        <dbReference type="Pfam" id="PF03572"/>
    </source>
</evidence>
<dbReference type="GO" id="GO:0008236">
    <property type="term" value="F:serine-type peptidase activity"/>
    <property type="evidence" value="ECO:0007669"/>
    <property type="project" value="InterPro"/>
</dbReference>
<keyword evidence="4" id="KW-1185">Reference proteome</keyword>
<dbReference type="HOGENOM" id="CLU_713285_0_0_10"/>
<dbReference type="OrthoDB" id="5480566at2"/>
<dbReference type="EMBL" id="CP007035">
    <property type="protein sequence ID" value="AHF17256.1"/>
    <property type="molecule type" value="Genomic_DNA"/>
</dbReference>
<dbReference type="eggNOG" id="COG0793">
    <property type="taxonomic scope" value="Bacteria"/>
</dbReference>
<protein>
    <recommendedName>
        <fullName evidence="2">Tail specific protease domain-containing protein</fullName>
    </recommendedName>
</protein>
<keyword evidence="1" id="KW-0732">Signal</keyword>
<dbReference type="STRING" id="929713.NIASO_04685"/>